<dbReference type="AlphaFoldDB" id="A0AAQ3JZD2"/>
<keyword evidence="5" id="KW-1133">Transmembrane helix</keyword>
<keyword evidence="5" id="KW-0472">Membrane</keyword>
<keyword evidence="1" id="KW-0479">Metal-binding</keyword>
<evidence type="ECO:0000256" key="4">
    <source>
        <dbReference type="PROSITE-ProRule" id="PRU00175"/>
    </source>
</evidence>
<dbReference type="InterPro" id="IPR001841">
    <property type="entry name" value="Znf_RING"/>
</dbReference>
<feature type="domain" description="RING-type" evidence="6">
    <location>
        <begin position="94"/>
        <end position="137"/>
    </location>
</feature>
<keyword evidence="3" id="KW-0862">Zinc</keyword>
<keyword evidence="5" id="KW-0812">Transmembrane</keyword>
<evidence type="ECO:0000256" key="2">
    <source>
        <dbReference type="ARBA" id="ARBA00022771"/>
    </source>
</evidence>
<dbReference type="Gene3D" id="3.30.40.10">
    <property type="entry name" value="Zinc/RING finger domain, C3HC4 (zinc finger)"/>
    <property type="match status" value="1"/>
</dbReference>
<dbReference type="PANTHER" id="PTHR45798">
    <property type="entry name" value="RING-H2 FINGER PROTEIN ATL61-RELATED-RELATED"/>
    <property type="match status" value="1"/>
</dbReference>
<dbReference type="PROSITE" id="PS50089">
    <property type="entry name" value="ZF_RING_2"/>
    <property type="match status" value="1"/>
</dbReference>
<evidence type="ECO:0000256" key="3">
    <source>
        <dbReference type="ARBA" id="ARBA00022833"/>
    </source>
</evidence>
<dbReference type="InterPro" id="IPR013083">
    <property type="entry name" value="Znf_RING/FYVE/PHD"/>
</dbReference>
<dbReference type="Pfam" id="PF13639">
    <property type="entry name" value="zf-RING_2"/>
    <property type="match status" value="1"/>
</dbReference>
<keyword evidence="2 4" id="KW-0863">Zinc-finger</keyword>
<dbReference type="SUPFAM" id="SSF57850">
    <property type="entry name" value="RING/U-box"/>
    <property type="match status" value="1"/>
</dbReference>
<reference evidence="7 8" key="1">
    <citation type="submission" date="2023-10" db="EMBL/GenBank/DDBJ databases">
        <title>Chromosome-scale genome assembly provides insights into flower coloration mechanisms of Canna indica.</title>
        <authorList>
            <person name="Li C."/>
        </authorList>
    </citation>
    <scope>NUCLEOTIDE SEQUENCE [LARGE SCALE GENOMIC DNA]</scope>
    <source>
        <tissue evidence="7">Flower</tissue>
    </source>
</reference>
<evidence type="ECO:0000313" key="7">
    <source>
        <dbReference type="EMBL" id="WOK98997.1"/>
    </source>
</evidence>
<dbReference type="InterPro" id="IPR052788">
    <property type="entry name" value="RING-type_E3_ligase_ATL"/>
</dbReference>
<feature type="transmembrane region" description="Helical" evidence="5">
    <location>
        <begin position="27"/>
        <end position="52"/>
    </location>
</feature>
<dbReference type="GO" id="GO:0008270">
    <property type="term" value="F:zinc ion binding"/>
    <property type="evidence" value="ECO:0007669"/>
    <property type="project" value="UniProtKB-KW"/>
</dbReference>
<organism evidence="7 8">
    <name type="scientific">Canna indica</name>
    <name type="common">Indian-shot</name>
    <dbReference type="NCBI Taxonomy" id="4628"/>
    <lineage>
        <taxon>Eukaryota</taxon>
        <taxon>Viridiplantae</taxon>
        <taxon>Streptophyta</taxon>
        <taxon>Embryophyta</taxon>
        <taxon>Tracheophyta</taxon>
        <taxon>Spermatophyta</taxon>
        <taxon>Magnoliopsida</taxon>
        <taxon>Liliopsida</taxon>
        <taxon>Zingiberales</taxon>
        <taxon>Cannaceae</taxon>
        <taxon>Canna</taxon>
    </lineage>
</organism>
<evidence type="ECO:0000313" key="8">
    <source>
        <dbReference type="Proteomes" id="UP001327560"/>
    </source>
</evidence>
<evidence type="ECO:0000256" key="1">
    <source>
        <dbReference type="ARBA" id="ARBA00022723"/>
    </source>
</evidence>
<sequence length="150" mass="15531">MALPPPPPPTMNKWSPSSSPRDFDANMATVVVVVACASAVAVALHAALRLLLRRLQVPSESDKPATGTTPPPQLLPGSVVFDAGATAVAGAPECAICLAELAEGERVRVMPACGHGFHAQCVDAWLVGRSSSCPTCRADWWPPAVADAEP</sequence>
<dbReference type="Proteomes" id="UP001327560">
    <property type="component" value="Chromosome 2"/>
</dbReference>
<name>A0AAQ3JZD2_9LILI</name>
<gene>
    <name evidence="7" type="ORF">Cni_G07709</name>
</gene>
<dbReference type="PANTHER" id="PTHR45798:SF88">
    <property type="entry name" value="RING-H2 FINGER PROTEIN ATL61-RELATED"/>
    <property type="match status" value="1"/>
</dbReference>
<proteinExistence type="predicted"/>
<evidence type="ECO:0000256" key="5">
    <source>
        <dbReference type="SAM" id="Phobius"/>
    </source>
</evidence>
<dbReference type="SMART" id="SM00184">
    <property type="entry name" value="RING"/>
    <property type="match status" value="1"/>
</dbReference>
<keyword evidence="8" id="KW-1185">Reference proteome</keyword>
<evidence type="ECO:0000259" key="6">
    <source>
        <dbReference type="PROSITE" id="PS50089"/>
    </source>
</evidence>
<accession>A0AAQ3JZD2</accession>
<dbReference type="EMBL" id="CP136891">
    <property type="protein sequence ID" value="WOK98997.1"/>
    <property type="molecule type" value="Genomic_DNA"/>
</dbReference>
<protein>
    <recommendedName>
        <fullName evidence="6">RING-type domain-containing protein</fullName>
    </recommendedName>
</protein>